<evidence type="ECO:0000313" key="5">
    <source>
        <dbReference type="EMBL" id="RKF06575.1"/>
    </source>
</evidence>
<keyword evidence="5" id="KW-0282">Flagellum</keyword>
<keyword evidence="6" id="KW-1185">Reference proteome</keyword>
<dbReference type="PROSITE" id="PS00588">
    <property type="entry name" value="FLAGELLA_BB_ROD"/>
    <property type="match status" value="1"/>
</dbReference>
<sequence>MTPVQLFDLASRQADWLSVRQAAVASNIANANVSSYQAKDVTPFEDQIKFAQVRLEATHGTHVGVRRGADDPGAPPGAEMRTVGGPVVLETELAKSGQVRAGMELNTAIVSAFHRMTLMVSKG</sequence>
<evidence type="ECO:0000256" key="1">
    <source>
        <dbReference type="ARBA" id="ARBA00004117"/>
    </source>
</evidence>
<keyword evidence="5" id="KW-0966">Cell projection</keyword>
<evidence type="ECO:0000259" key="4">
    <source>
        <dbReference type="Pfam" id="PF00460"/>
    </source>
</evidence>
<dbReference type="EMBL" id="QFWV02000007">
    <property type="protein sequence ID" value="RKF06575.1"/>
    <property type="molecule type" value="Genomic_DNA"/>
</dbReference>
<evidence type="ECO:0000256" key="2">
    <source>
        <dbReference type="ARBA" id="ARBA00009677"/>
    </source>
</evidence>
<accession>A0A3A8A9J4</accession>
<dbReference type="InterPro" id="IPR019776">
    <property type="entry name" value="Flagellar_basal_body_rod_CS"/>
</dbReference>
<evidence type="ECO:0000256" key="3">
    <source>
        <dbReference type="SAM" id="MobiDB-lite"/>
    </source>
</evidence>
<name>A0A3A8A9J4_9HYPH</name>
<dbReference type="AlphaFoldDB" id="A0A3A8A9J4"/>
<dbReference type="OrthoDB" id="9788334at2"/>
<dbReference type="GO" id="GO:0009425">
    <property type="term" value="C:bacterial-type flagellum basal body"/>
    <property type="evidence" value="ECO:0007669"/>
    <property type="project" value="UniProtKB-SubCell"/>
</dbReference>
<comment type="caution">
    <text evidence="5">The sequence shown here is derived from an EMBL/GenBank/DDBJ whole genome shotgun (WGS) entry which is preliminary data.</text>
</comment>
<dbReference type="RefSeq" id="WP_109766184.1">
    <property type="nucleotide sequence ID" value="NZ_CP159474.1"/>
</dbReference>
<dbReference type="InterPro" id="IPR001444">
    <property type="entry name" value="Flag_bb_rod_N"/>
</dbReference>
<gene>
    <name evidence="5" type="primary">flgB</name>
    <name evidence="5" type="ORF">DEM25_012350</name>
</gene>
<dbReference type="Proteomes" id="UP000246132">
    <property type="component" value="Unassembled WGS sequence"/>
</dbReference>
<feature type="domain" description="Flagellar basal body rod protein N-terminal" evidence="4">
    <location>
        <begin position="18"/>
        <end position="37"/>
    </location>
</feature>
<dbReference type="Pfam" id="PF00460">
    <property type="entry name" value="Flg_bb_rod"/>
    <property type="match status" value="1"/>
</dbReference>
<organism evidence="5 6">
    <name type="scientific">Oceaniradius stylonematis</name>
    <dbReference type="NCBI Taxonomy" id="2184161"/>
    <lineage>
        <taxon>Bacteria</taxon>
        <taxon>Pseudomonadati</taxon>
        <taxon>Pseudomonadota</taxon>
        <taxon>Alphaproteobacteria</taxon>
        <taxon>Hyphomicrobiales</taxon>
        <taxon>Ahrensiaceae</taxon>
        <taxon>Oceaniradius</taxon>
    </lineage>
</organism>
<feature type="region of interest" description="Disordered" evidence="3">
    <location>
        <begin position="63"/>
        <end position="82"/>
    </location>
</feature>
<proteinExistence type="inferred from homology"/>
<protein>
    <submittedName>
        <fullName evidence="5">Flagellar basal body rod protein FlgB</fullName>
    </submittedName>
</protein>
<keyword evidence="5" id="KW-0969">Cilium</keyword>
<reference evidence="5 6" key="1">
    <citation type="journal article" date="2018" name="Int. J. Syst. Bacteriol.">
        <title>Oceaniradius stylonemae gen. nov., sp. nov., isolated from a red alga, Stylonema cornu-cervi.</title>
        <authorList>
            <person name="Jeong S."/>
        </authorList>
    </citation>
    <scope>NUCLEOTIDE SEQUENCE [LARGE SCALE GENOMIC DNA]</scope>
    <source>
        <strain evidence="5 6">StC1</strain>
    </source>
</reference>
<evidence type="ECO:0000313" key="6">
    <source>
        <dbReference type="Proteomes" id="UP000246132"/>
    </source>
</evidence>
<comment type="similarity">
    <text evidence="2">Belongs to the flagella basal body rod proteins family.</text>
</comment>
<comment type="subcellular location">
    <subcellularLocation>
        <location evidence="1">Bacterial flagellum basal body</location>
    </subcellularLocation>
</comment>